<name>A0A316VEJ6_9BASI</name>
<dbReference type="EMBL" id="KZ819603">
    <property type="protein sequence ID" value="PWN34723.1"/>
    <property type="molecule type" value="Genomic_DNA"/>
</dbReference>
<evidence type="ECO:0000256" key="1">
    <source>
        <dbReference type="SAM" id="MobiDB-lite"/>
    </source>
</evidence>
<accession>A0A316VEJ6</accession>
<dbReference type="Proteomes" id="UP000245771">
    <property type="component" value="Unassembled WGS sequence"/>
</dbReference>
<evidence type="ECO:0000313" key="3">
    <source>
        <dbReference type="Proteomes" id="UP000245771"/>
    </source>
</evidence>
<organism evidence="2 3">
    <name type="scientific">Meira miltonrushii</name>
    <dbReference type="NCBI Taxonomy" id="1280837"/>
    <lineage>
        <taxon>Eukaryota</taxon>
        <taxon>Fungi</taxon>
        <taxon>Dikarya</taxon>
        <taxon>Basidiomycota</taxon>
        <taxon>Ustilaginomycotina</taxon>
        <taxon>Exobasidiomycetes</taxon>
        <taxon>Exobasidiales</taxon>
        <taxon>Brachybasidiaceae</taxon>
        <taxon>Meira</taxon>
    </lineage>
</organism>
<evidence type="ECO:0000313" key="2">
    <source>
        <dbReference type="EMBL" id="PWN34723.1"/>
    </source>
</evidence>
<reference evidence="2 3" key="1">
    <citation type="journal article" date="2018" name="Mol. Biol. Evol.">
        <title>Broad Genomic Sampling Reveals a Smut Pathogenic Ancestry of the Fungal Clade Ustilaginomycotina.</title>
        <authorList>
            <person name="Kijpornyongpan T."/>
            <person name="Mondo S.J."/>
            <person name="Barry K."/>
            <person name="Sandor L."/>
            <person name="Lee J."/>
            <person name="Lipzen A."/>
            <person name="Pangilinan J."/>
            <person name="LaButti K."/>
            <person name="Hainaut M."/>
            <person name="Henrissat B."/>
            <person name="Grigoriev I.V."/>
            <person name="Spatafora J.W."/>
            <person name="Aime M.C."/>
        </authorList>
    </citation>
    <scope>NUCLEOTIDE SEQUENCE [LARGE SCALE GENOMIC DNA]</scope>
    <source>
        <strain evidence="2 3">MCA 3882</strain>
    </source>
</reference>
<keyword evidence="3" id="KW-1185">Reference proteome</keyword>
<gene>
    <name evidence="2" type="ORF">FA14DRAFT_154171</name>
</gene>
<protein>
    <submittedName>
        <fullName evidence="2">Uncharacterized protein</fullName>
    </submittedName>
</protein>
<feature type="compositionally biased region" description="Polar residues" evidence="1">
    <location>
        <begin position="97"/>
        <end position="114"/>
    </location>
</feature>
<feature type="compositionally biased region" description="Polar residues" evidence="1">
    <location>
        <begin position="29"/>
        <end position="44"/>
    </location>
</feature>
<dbReference type="AlphaFoldDB" id="A0A316VEJ6"/>
<dbReference type="GeneID" id="37019443"/>
<feature type="compositionally biased region" description="Low complexity" evidence="1">
    <location>
        <begin position="84"/>
        <end position="96"/>
    </location>
</feature>
<dbReference type="InParanoid" id="A0A316VEJ6"/>
<proteinExistence type="predicted"/>
<feature type="region of interest" description="Disordered" evidence="1">
    <location>
        <begin position="159"/>
        <end position="192"/>
    </location>
</feature>
<feature type="compositionally biased region" description="Low complexity" evidence="1">
    <location>
        <begin position="159"/>
        <end position="190"/>
    </location>
</feature>
<dbReference type="RefSeq" id="XP_025355025.1">
    <property type="nucleotide sequence ID" value="XM_025497662.1"/>
</dbReference>
<feature type="region of interest" description="Disordered" evidence="1">
    <location>
        <begin position="29"/>
        <end position="114"/>
    </location>
</feature>
<sequence length="252" mass="26574">MLGKRAASECAGIKEKKIKLEDGGYAIISKTSNTGQSKKSQSEPPSFKNMAAIAPKFEQKKGTGAGSSILWSPSRAQKKKSRRTPFSPSTSTSSRSNLTATPSHMASPTRSVVKRTNSLGRSLQNFNALRGASAPVLSSTASLQGSTPTVRYMGPPKQVVQVAQQQHPAPPSASGSGTNTGNRTSTNSSGDQAGQSILMKIEWASIDNPFLCGGHPILLQGKGTIPEMMNSIKSQVTKFENSLKKKLAKGGK</sequence>